<dbReference type="EMBL" id="CAJJDM010000047">
    <property type="protein sequence ID" value="CAD8071422.1"/>
    <property type="molecule type" value="Genomic_DNA"/>
</dbReference>
<dbReference type="Proteomes" id="UP000688137">
    <property type="component" value="Unassembled WGS sequence"/>
</dbReference>
<reference evidence="2" key="1">
    <citation type="submission" date="2021-01" db="EMBL/GenBank/DDBJ databases">
        <authorList>
            <consortium name="Genoscope - CEA"/>
            <person name="William W."/>
        </authorList>
    </citation>
    <scope>NUCLEOTIDE SEQUENCE</scope>
</reference>
<evidence type="ECO:0000256" key="1">
    <source>
        <dbReference type="SAM" id="MobiDB-lite"/>
    </source>
</evidence>
<sequence length="279" mass="32249">MNNKKDQNLTAQGTQIKGAAKQPTHQVQQQKPAQSHPVQHQPANKQQQQQKPTTQHPTNTKTQTKQQPQQQQQQQAKPQQQQQQQQQVQQVAPKKLEPKRTIKLQAMLGAMDQDKEEGKISFLIDKTGNAYTFFKYKGTIIDISSFVITEQNQGKNHEENVEKARKCVVYGLEAGDNLVFSTDIATTNLNEFFKSDWYKPEAIFNYEEITNPKYFRAHLLKPEEDKDGFGNKGQFWPKKELHIALLYTQKEGEFDFEQHLNKLGLDKLKNQFIVTIIED</sequence>
<protein>
    <submittedName>
        <fullName evidence="2">Uncharacterized protein</fullName>
    </submittedName>
</protein>
<dbReference type="AlphaFoldDB" id="A0A8S1LYQ5"/>
<keyword evidence="3" id="KW-1185">Reference proteome</keyword>
<name>A0A8S1LYQ5_PARPR</name>
<accession>A0A8S1LYQ5</accession>
<evidence type="ECO:0000313" key="2">
    <source>
        <dbReference type="EMBL" id="CAD8071422.1"/>
    </source>
</evidence>
<feature type="region of interest" description="Disordered" evidence="1">
    <location>
        <begin position="1"/>
        <end position="94"/>
    </location>
</feature>
<organism evidence="2 3">
    <name type="scientific">Paramecium primaurelia</name>
    <dbReference type="NCBI Taxonomy" id="5886"/>
    <lineage>
        <taxon>Eukaryota</taxon>
        <taxon>Sar</taxon>
        <taxon>Alveolata</taxon>
        <taxon>Ciliophora</taxon>
        <taxon>Intramacronucleata</taxon>
        <taxon>Oligohymenophorea</taxon>
        <taxon>Peniculida</taxon>
        <taxon>Parameciidae</taxon>
        <taxon>Paramecium</taxon>
    </lineage>
</organism>
<feature type="compositionally biased region" description="Low complexity" evidence="1">
    <location>
        <begin position="37"/>
        <end position="93"/>
    </location>
</feature>
<comment type="caution">
    <text evidence="2">The sequence shown here is derived from an EMBL/GenBank/DDBJ whole genome shotgun (WGS) entry which is preliminary data.</text>
</comment>
<gene>
    <name evidence="2" type="ORF">PPRIM_AZ9-3.1.T0470173</name>
</gene>
<dbReference type="OMA" id="WPKKELH"/>
<feature type="compositionally biased region" description="Polar residues" evidence="1">
    <location>
        <begin position="23"/>
        <end position="33"/>
    </location>
</feature>
<proteinExistence type="predicted"/>
<evidence type="ECO:0000313" key="3">
    <source>
        <dbReference type="Proteomes" id="UP000688137"/>
    </source>
</evidence>